<dbReference type="Proteomes" id="UP000798602">
    <property type="component" value="Unassembled WGS sequence"/>
</dbReference>
<evidence type="ECO:0000313" key="1">
    <source>
        <dbReference type="EMBL" id="NBL64906.1"/>
    </source>
</evidence>
<proteinExistence type="predicted"/>
<sequence length="323" mass="34681">MKSKINTVITIFTISLFLSCKTDDNNNGGVNPPTAAEFNALRIDALDGITQNFVVNADAGFQQFTSAKGVVLSINGTCLTQNGNDITGNVIIEYVEIFDKGTMLATNKPTMGLMPDGNKSMLISGGAFYVNATKNGQPVDIDCTMQLLVPASLTTGTPDDEMQLFNGAIDENGNLVWEEDNGEGQGGVFGEGVSYYVNFGNFGWTNVDKFYLDPRPKTTLLVTVPTGFDADNSAVYLSYDGEGTNALAQLDVYNEDTQQFSEHYGQIPIGLACHVIFVSEQNGMFRYAVQGVNIAEDHVISITSVQTVLGSEAQLVAAINAIQ</sequence>
<accession>A0ABW9Z866</accession>
<name>A0ABW9Z866_9FLAO</name>
<dbReference type="RefSeq" id="WP_166536736.1">
    <property type="nucleotide sequence ID" value="NZ_JAABLM010000007.1"/>
</dbReference>
<gene>
    <name evidence="1" type="ORF">GV828_06800</name>
</gene>
<evidence type="ECO:0000313" key="2">
    <source>
        <dbReference type="Proteomes" id="UP000798602"/>
    </source>
</evidence>
<dbReference type="PROSITE" id="PS51257">
    <property type="entry name" value="PROKAR_LIPOPROTEIN"/>
    <property type="match status" value="1"/>
</dbReference>
<reference evidence="2" key="1">
    <citation type="submission" date="2020-01" db="EMBL/GenBank/DDBJ databases">
        <title>Sphingomonas sp. strain CSW-10.</title>
        <authorList>
            <person name="Chen W.-M."/>
        </authorList>
    </citation>
    <scope>NUCLEOTIDE SEQUENCE [LARGE SCALE GENOMIC DNA]</scope>
    <source>
        <strain evidence="2">NST-5</strain>
    </source>
</reference>
<comment type="caution">
    <text evidence="1">The sequence shown here is derived from an EMBL/GenBank/DDBJ whole genome shotgun (WGS) entry which is preliminary data.</text>
</comment>
<keyword evidence="2" id="KW-1185">Reference proteome</keyword>
<protein>
    <submittedName>
        <fullName evidence="1">Uncharacterized protein</fullName>
    </submittedName>
</protein>
<organism evidence="1 2">
    <name type="scientific">Flavobacterium ichthyis</name>
    <dbReference type="NCBI Taxonomy" id="2698827"/>
    <lineage>
        <taxon>Bacteria</taxon>
        <taxon>Pseudomonadati</taxon>
        <taxon>Bacteroidota</taxon>
        <taxon>Flavobacteriia</taxon>
        <taxon>Flavobacteriales</taxon>
        <taxon>Flavobacteriaceae</taxon>
        <taxon>Flavobacterium</taxon>
    </lineage>
</organism>
<dbReference type="EMBL" id="JAABLM010000007">
    <property type="protein sequence ID" value="NBL64906.1"/>
    <property type="molecule type" value="Genomic_DNA"/>
</dbReference>